<dbReference type="Proteomes" id="UP000499080">
    <property type="component" value="Unassembled WGS sequence"/>
</dbReference>
<evidence type="ECO:0000313" key="1">
    <source>
        <dbReference type="EMBL" id="GBM57005.1"/>
    </source>
</evidence>
<sequence length="81" mass="8849">MNAVSIPGSEELEVLSPSCIEIVQAEENSDILQQILEPRLVSYGIMNDVAQTQKLAPLYFAMVLHDYLSRTSPGCGLVVGR</sequence>
<comment type="caution">
    <text evidence="1">The sequence shown here is derived from an EMBL/GenBank/DDBJ whole genome shotgun (WGS) entry which is preliminary data.</text>
</comment>
<accession>A0A4Y2GW12</accession>
<gene>
    <name evidence="1" type="ORF">AVEN_146035_1</name>
</gene>
<reference evidence="1 2" key="1">
    <citation type="journal article" date="2019" name="Sci. Rep.">
        <title>Orb-weaving spider Araneus ventricosus genome elucidates the spidroin gene catalogue.</title>
        <authorList>
            <person name="Kono N."/>
            <person name="Nakamura H."/>
            <person name="Ohtoshi R."/>
            <person name="Moran D.A.P."/>
            <person name="Shinohara A."/>
            <person name="Yoshida Y."/>
            <person name="Fujiwara M."/>
            <person name="Mori M."/>
            <person name="Tomita M."/>
            <person name="Arakawa K."/>
        </authorList>
    </citation>
    <scope>NUCLEOTIDE SEQUENCE [LARGE SCALE GENOMIC DNA]</scope>
</reference>
<organism evidence="1 2">
    <name type="scientific">Araneus ventricosus</name>
    <name type="common">Orbweaver spider</name>
    <name type="synonym">Epeira ventricosa</name>
    <dbReference type="NCBI Taxonomy" id="182803"/>
    <lineage>
        <taxon>Eukaryota</taxon>
        <taxon>Metazoa</taxon>
        <taxon>Ecdysozoa</taxon>
        <taxon>Arthropoda</taxon>
        <taxon>Chelicerata</taxon>
        <taxon>Arachnida</taxon>
        <taxon>Araneae</taxon>
        <taxon>Araneomorphae</taxon>
        <taxon>Entelegynae</taxon>
        <taxon>Araneoidea</taxon>
        <taxon>Araneidae</taxon>
        <taxon>Araneus</taxon>
    </lineage>
</organism>
<dbReference type="AlphaFoldDB" id="A0A4Y2GW12"/>
<evidence type="ECO:0000313" key="2">
    <source>
        <dbReference type="Proteomes" id="UP000499080"/>
    </source>
</evidence>
<proteinExistence type="predicted"/>
<keyword evidence="2" id="KW-1185">Reference proteome</keyword>
<protein>
    <submittedName>
        <fullName evidence="1">Uncharacterized protein</fullName>
    </submittedName>
</protein>
<dbReference type="EMBL" id="BGPR01001572">
    <property type="protein sequence ID" value="GBM57005.1"/>
    <property type="molecule type" value="Genomic_DNA"/>
</dbReference>
<name>A0A4Y2GW12_ARAVE</name>